<accession>A0A7S2HKR8</accession>
<organism evidence="2">
    <name type="scientific">Haptolina brevifila</name>
    <dbReference type="NCBI Taxonomy" id="156173"/>
    <lineage>
        <taxon>Eukaryota</taxon>
        <taxon>Haptista</taxon>
        <taxon>Haptophyta</taxon>
        <taxon>Prymnesiophyceae</taxon>
        <taxon>Prymnesiales</taxon>
        <taxon>Prymnesiaceae</taxon>
        <taxon>Haptolina</taxon>
    </lineage>
</organism>
<dbReference type="AlphaFoldDB" id="A0A7S2HKR8"/>
<sequence length="171" mass="19035">MDTTEDRVKLLVGQAKGRLRPTLIENIIISNGVASRALADLRVLRKIAMSDINRLEMTLVRGDPLLSFLRDAYARARGEQPPPIALDAISISEDSAAVLWLKEQFEQQVLPPDPQLVRSLLQQANRDPELVARLVKEAKDRTGRASYERVKAQVQPGRPQSEVAPEQPAEP</sequence>
<name>A0A7S2HKR8_9EUKA</name>
<proteinExistence type="predicted"/>
<feature type="region of interest" description="Disordered" evidence="1">
    <location>
        <begin position="141"/>
        <end position="171"/>
    </location>
</feature>
<feature type="compositionally biased region" description="Basic and acidic residues" evidence="1">
    <location>
        <begin position="141"/>
        <end position="151"/>
    </location>
</feature>
<protein>
    <submittedName>
        <fullName evidence="2">Uncharacterized protein</fullName>
    </submittedName>
</protein>
<gene>
    <name evidence="2" type="ORF">CBRE1094_LOCUS27463</name>
</gene>
<evidence type="ECO:0000313" key="2">
    <source>
        <dbReference type="EMBL" id="CAD9492786.1"/>
    </source>
</evidence>
<evidence type="ECO:0000256" key="1">
    <source>
        <dbReference type="SAM" id="MobiDB-lite"/>
    </source>
</evidence>
<reference evidence="2" key="1">
    <citation type="submission" date="2021-01" db="EMBL/GenBank/DDBJ databases">
        <authorList>
            <person name="Corre E."/>
            <person name="Pelletier E."/>
            <person name="Niang G."/>
            <person name="Scheremetjew M."/>
            <person name="Finn R."/>
            <person name="Kale V."/>
            <person name="Holt S."/>
            <person name="Cochrane G."/>
            <person name="Meng A."/>
            <person name="Brown T."/>
            <person name="Cohen L."/>
        </authorList>
    </citation>
    <scope>NUCLEOTIDE SEQUENCE</scope>
    <source>
        <strain evidence="2">UTEX LB 985</strain>
    </source>
</reference>
<dbReference type="EMBL" id="HBGU01050394">
    <property type="protein sequence ID" value="CAD9492786.1"/>
    <property type="molecule type" value="Transcribed_RNA"/>
</dbReference>